<dbReference type="Proteomes" id="UP000463470">
    <property type="component" value="Unassembled WGS sequence"/>
</dbReference>
<protein>
    <recommendedName>
        <fullName evidence="2">MurNAc-LAA domain-containing protein</fullName>
    </recommendedName>
</protein>
<name>A0A845L9D3_9FIRM</name>
<sequence>MRSVFMIVGKHPRLWVTAVLALSAVLIYAGIDRLLEDRTVQSLSGMIQDKVVAIDPGHGGEDGGAKGTRGTQEKVVNLQIAKKVVDQLNQAGGKAILTRETEDNLSVGQWSQRSELTKRVEKAQAANALVYVSIHANSFPVSPSCSGAQVFYQPGSAEGKRLALHIQKEMTQRVGNKDKRQAKAEDYFVLRMTKCPAVMVETGFLSNAAEEALLLKDDYQDKLAQGIATGIARYLAGEPAEEPKGATTDAPGGFIPEVDRALSPGMFDS</sequence>
<dbReference type="InterPro" id="IPR002508">
    <property type="entry name" value="MurNAc-LAA_cat"/>
</dbReference>
<dbReference type="PANTHER" id="PTHR30404:SF0">
    <property type="entry name" value="N-ACETYLMURAMOYL-L-ALANINE AMIDASE AMIC"/>
    <property type="match status" value="1"/>
</dbReference>
<dbReference type="OrthoDB" id="9806267at2"/>
<dbReference type="GO" id="GO:0030288">
    <property type="term" value="C:outer membrane-bounded periplasmic space"/>
    <property type="evidence" value="ECO:0007669"/>
    <property type="project" value="TreeGrafter"/>
</dbReference>
<dbReference type="GO" id="GO:0008745">
    <property type="term" value="F:N-acetylmuramoyl-L-alanine amidase activity"/>
    <property type="evidence" value="ECO:0007669"/>
    <property type="project" value="InterPro"/>
</dbReference>
<evidence type="ECO:0000313" key="3">
    <source>
        <dbReference type="EMBL" id="MZP30318.1"/>
    </source>
</evidence>
<dbReference type="RefSeq" id="WP_161258837.1">
    <property type="nucleotide sequence ID" value="NZ_WXEY01000011.1"/>
</dbReference>
<dbReference type="EMBL" id="WXEY01000011">
    <property type="protein sequence ID" value="MZP30318.1"/>
    <property type="molecule type" value="Genomic_DNA"/>
</dbReference>
<proteinExistence type="predicted"/>
<comment type="caution">
    <text evidence="3">The sequence shown here is derived from an EMBL/GenBank/DDBJ whole genome shotgun (WGS) entry which is preliminary data.</text>
</comment>
<dbReference type="Gene3D" id="3.40.630.40">
    <property type="entry name" value="Zn-dependent exopeptidases"/>
    <property type="match status" value="1"/>
</dbReference>
<dbReference type="SMART" id="SM00646">
    <property type="entry name" value="Ami_3"/>
    <property type="match status" value="1"/>
</dbReference>
<dbReference type="PANTHER" id="PTHR30404">
    <property type="entry name" value="N-ACETYLMURAMOYL-L-ALANINE AMIDASE"/>
    <property type="match status" value="1"/>
</dbReference>
<accession>A0A845L9D3</accession>
<evidence type="ECO:0000256" key="1">
    <source>
        <dbReference type="ARBA" id="ARBA00022801"/>
    </source>
</evidence>
<dbReference type="SUPFAM" id="SSF53187">
    <property type="entry name" value="Zn-dependent exopeptidases"/>
    <property type="match status" value="1"/>
</dbReference>
<evidence type="ECO:0000313" key="4">
    <source>
        <dbReference type="Proteomes" id="UP000463470"/>
    </source>
</evidence>
<feature type="domain" description="MurNAc-LAA" evidence="2">
    <location>
        <begin position="120"/>
        <end position="232"/>
    </location>
</feature>
<dbReference type="AlphaFoldDB" id="A0A845L9D3"/>
<organism evidence="3 4">
    <name type="scientific">Heliomicrobium undosum</name>
    <dbReference type="NCBI Taxonomy" id="121734"/>
    <lineage>
        <taxon>Bacteria</taxon>
        <taxon>Bacillati</taxon>
        <taxon>Bacillota</taxon>
        <taxon>Clostridia</taxon>
        <taxon>Eubacteriales</taxon>
        <taxon>Heliobacteriaceae</taxon>
        <taxon>Heliomicrobium</taxon>
    </lineage>
</organism>
<dbReference type="CDD" id="cd02696">
    <property type="entry name" value="MurNAc-LAA"/>
    <property type="match status" value="1"/>
</dbReference>
<evidence type="ECO:0000259" key="2">
    <source>
        <dbReference type="SMART" id="SM00646"/>
    </source>
</evidence>
<dbReference type="Pfam" id="PF01520">
    <property type="entry name" value="Amidase_3"/>
    <property type="match status" value="1"/>
</dbReference>
<keyword evidence="4" id="KW-1185">Reference proteome</keyword>
<reference evidence="3 4" key="1">
    <citation type="submission" date="2020-01" db="EMBL/GenBank/DDBJ databases">
        <title>Whole-genome sequence of Heliobacterium undosum DSM 13378.</title>
        <authorList>
            <person name="Kyndt J.A."/>
            <person name="Meyer T.E."/>
        </authorList>
    </citation>
    <scope>NUCLEOTIDE SEQUENCE [LARGE SCALE GENOMIC DNA]</scope>
    <source>
        <strain evidence="3 4">DSM 13378</strain>
    </source>
</reference>
<dbReference type="GO" id="GO:0009253">
    <property type="term" value="P:peptidoglycan catabolic process"/>
    <property type="evidence" value="ECO:0007669"/>
    <property type="project" value="InterPro"/>
</dbReference>
<dbReference type="InterPro" id="IPR050695">
    <property type="entry name" value="N-acetylmuramoyl_amidase_3"/>
</dbReference>
<gene>
    <name evidence="3" type="ORF">GTO91_11410</name>
</gene>
<keyword evidence="1" id="KW-0378">Hydrolase</keyword>